<protein>
    <submittedName>
        <fullName evidence="2">Uncharacterized protein</fullName>
    </submittedName>
</protein>
<sequence length="82" mass="9433">MVAGQSGTPVRPSGVIHGDNYTGWHAKHEAFFDHKHPQHFTTHKMFHGTQTHHKPHGKGENYHHKSHTAVPPRQRHQPDKEK</sequence>
<feature type="compositionally biased region" description="Basic residues" evidence="1">
    <location>
        <begin position="45"/>
        <end position="56"/>
    </location>
</feature>
<accession>A0ABV4JWK3</accession>
<name>A0ABV4JWK3_9BACT</name>
<proteinExistence type="predicted"/>
<keyword evidence="3" id="KW-1185">Reference proteome</keyword>
<feature type="region of interest" description="Disordered" evidence="1">
    <location>
        <begin position="45"/>
        <end position="82"/>
    </location>
</feature>
<comment type="caution">
    <text evidence="2">The sequence shown here is derived from an EMBL/GenBank/DDBJ whole genome shotgun (WGS) entry which is preliminary data.</text>
</comment>
<dbReference type="Proteomes" id="UP001568358">
    <property type="component" value="Unassembled WGS sequence"/>
</dbReference>
<evidence type="ECO:0000313" key="3">
    <source>
        <dbReference type="Proteomes" id="UP001568358"/>
    </source>
</evidence>
<evidence type="ECO:0000256" key="1">
    <source>
        <dbReference type="SAM" id="MobiDB-lite"/>
    </source>
</evidence>
<evidence type="ECO:0000313" key="2">
    <source>
        <dbReference type="EMBL" id="MEZ6854066.1"/>
    </source>
</evidence>
<dbReference type="RefSeq" id="WP_371150667.1">
    <property type="nucleotide sequence ID" value="NZ_JBFSOO010000008.1"/>
</dbReference>
<gene>
    <name evidence="2" type="ORF">AB2Z07_11085</name>
</gene>
<reference evidence="2 3" key="1">
    <citation type="submission" date="2024-07" db="EMBL/GenBank/DDBJ databases">
        <title>Active virus-host system and metabolic interactions in a Lokiarchaeon culture.</title>
        <authorList>
            <person name="Ponce Toledo R.I."/>
            <person name="Rodrigues Oliveira T."/>
            <person name="Schleper C."/>
        </authorList>
    </citation>
    <scope>NUCLEOTIDE SEQUENCE [LARGE SCALE GENOMIC DNA]</scope>
    <source>
        <strain evidence="2 3">B35</strain>
    </source>
</reference>
<organism evidence="2 3">
    <name type="scientific">Halodesulfovibrio aestuarii</name>
    <dbReference type="NCBI Taxonomy" id="126333"/>
    <lineage>
        <taxon>Bacteria</taxon>
        <taxon>Pseudomonadati</taxon>
        <taxon>Thermodesulfobacteriota</taxon>
        <taxon>Desulfovibrionia</taxon>
        <taxon>Desulfovibrionales</taxon>
        <taxon>Desulfovibrionaceae</taxon>
        <taxon>Halodesulfovibrio</taxon>
    </lineage>
</organism>
<dbReference type="EMBL" id="JBFSOO010000008">
    <property type="protein sequence ID" value="MEZ6854066.1"/>
    <property type="molecule type" value="Genomic_DNA"/>
</dbReference>